<protein>
    <submittedName>
        <fullName evidence="2">Uncharacterized protein</fullName>
    </submittedName>
</protein>
<dbReference type="KEGG" id="sbf:JCM31447_21910"/>
<dbReference type="AlphaFoldDB" id="A0A4P2VKC5"/>
<dbReference type="RefSeq" id="WP_130610207.1">
    <property type="nucleotide sequence ID" value="NZ_AP019368.1"/>
</dbReference>
<dbReference type="Proteomes" id="UP000291236">
    <property type="component" value="Chromosome"/>
</dbReference>
<reference evidence="2 3" key="1">
    <citation type="submission" date="2018-12" db="EMBL/GenBank/DDBJ databases">
        <title>Rubrispira sanarue gen. nov., sp., nov., a member of the order Silvanigrellales, isolated from a brackish lake in Hamamatsu Japan.</title>
        <authorList>
            <person name="Maejima Y."/>
            <person name="Iino T."/>
            <person name="Muraguchi Y."/>
            <person name="Fukuda K."/>
            <person name="Nojiri H."/>
            <person name="Ohkuma M."/>
            <person name="Moriuchi R."/>
            <person name="Dohra H."/>
            <person name="Kimbara K."/>
            <person name="Shintani M."/>
        </authorList>
    </citation>
    <scope>NUCLEOTIDE SEQUENCE [LARGE SCALE GENOMIC DNA]</scope>
    <source>
        <strain evidence="2 3">RF1110005</strain>
    </source>
</reference>
<accession>A0A4P2VKC5</accession>
<dbReference type="EMBL" id="AP019368">
    <property type="protein sequence ID" value="BBH53743.1"/>
    <property type="molecule type" value="Genomic_DNA"/>
</dbReference>
<feature type="signal peptide" evidence="1">
    <location>
        <begin position="1"/>
        <end position="22"/>
    </location>
</feature>
<gene>
    <name evidence="2" type="ORF">JCM31447_21910</name>
</gene>
<evidence type="ECO:0000256" key="1">
    <source>
        <dbReference type="SAM" id="SignalP"/>
    </source>
</evidence>
<organism evidence="2 3">
    <name type="scientific">Fluviispira sanaruensis</name>
    <dbReference type="NCBI Taxonomy" id="2493639"/>
    <lineage>
        <taxon>Bacteria</taxon>
        <taxon>Pseudomonadati</taxon>
        <taxon>Bdellovibrionota</taxon>
        <taxon>Oligoflexia</taxon>
        <taxon>Silvanigrellales</taxon>
        <taxon>Silvanigrellaceae</taxon>
        <taxon>Fluviispira</taxon>
    </lineage>
</organism>
<keyword evidence="1" id="KW-0732">Signal</keyword>
<feature type="chain" id="PRO_5020943286" evidence="1">
    <location>
        <begin position="23"/>
        <end position="238"/>
    </location>
</feature>
<sequence>MNITKKVGYILPILLLNSQVNAHVIYCTDEQKRTIFVNKIDNFKTNSRGKYQLKRKKVFFDKNVKINEKNYKYFYAYDNPELKSIADLAQTCSNFIEKCTNKNPKINEPLYLNASSSLCSNLLATSACAVCSTLTVGAAAACLGLCCLAAAEGGGGGCSGGGGDCCNPFSVYTYGGTWHFRDSASIMVTNKKLNLNYICPNQEFKMGWDMDSPTTITTENGHFVIDRNSFSIRDSKKP</sequence>
<name>A0A4P2VKC5_FLUSA</name>
<proteinExistence type="predicted"/>
<evidence type="ECO:0000313" key="2">
    <source>
        <dbReference type="EMBL" id="BBH53743.1"/>
    </source>
</evidence>
<evidence type="ECO:0000313" key="3">
    <source>
        <dbReference type="Proteomes" id="UP000291236"/>
    </source>
</evidence>
<keyword evidence="3" id="KW-1185">Reference proteome</keyword>